<keyword evidence="1" id="KW-1133">Transmembrane helix</keyword>
<keyword evidence="4" id="KW-1185">Reference proteome</keyword>
<dbReference type="Proteomes" id="UP000184301">
    <property type="component" value="Unassembled WGS sequence"/>
</dbReference>
<feature type="signal peptide" evidence="2">
    <location>
        <begin position="1"/>
        <end position="25"/>
    </location>
</feature>
<dbReference type="RefSeq" id="WP_242945302.1">
    <property type="nucleotide sequence ID" value="NZ_FQZY01000006.1"/>
</dbReference>
<evidence type="ECO:0000313" key="3">
    <source>
        <dbReference type="EMBL" id="SHJ31058.1"/>
    </source>
</evidence>
<evidence type="ECO:0000313" key="4">
    <source>
        <dbReference type="Proteomes" id="UP000184301"/>
    </source>
</evidence>
<dbReference type="AlphaFoldDB" id="A0A1M6I9M5"/>
<evidence type="ECO:0008006" key="5">
    <source>
        <dbReference type="Google" id="ProtNLM"/>
    </source>
</evidence>
<evidence type="ECO:0000256" key="1">
    <source>
        <dbReference type="SAM" id="Phobius"/>
    </source>
</evidence>
<name>A0A1M6I9M5_9FIRM</name>
<keyword evidence="1" id="KW-0812">Transmembrane</keyword>
<sequence length="251" mass="28434">MKKRKIWTSLLLFVLLLGNVIPVHADAEEKKLYFEQQDGNMVWNAEKGSNGNWFMRFTNMVPGESYQDNMRIENGSKKTYDLYFQVIPLEQPELKDELLKKIGMTVTQDGKQIYKGNAAGEEGTVDLQGLIYLGTYRPSRESALAVDLTLDAAIGLEYNDLLTQIDWKFMVKEKVDSPKDTPVIEIKPPKTGDTTNINVWALAMLGSLALLAAVVAVSNHKRKMLRNNLYIQENQDFTKEESNRSSHGQAE</sequence>
<accession>A0A1M6I9M5</accession>
<reference evidence="3 4" key="1">
    <citation type="submission" date="2016-11" db="EMBL/GenBank/DDBJ databases">
        <authorList>
            <person name="Jaros S."/>
            <person name="Januszkiewicz K."/>
            <person name="Wedrychowicz H."/>
        </authorList>
    </citation>
    <scope>NUCLEOTIDE SEQUENCE [LARGE SCALE GENOMIC DNA]</scope>
    <source>
        <strain evidence="3 4">DSM 15480</strain>
    </source>
</reference>
<organism evidence="3 4">
    <name type="scientific">Hespellia stercorisuis DSM 15480</name>
    <dbReference type="NCBI Taxonomy" id="1121950"/>
    <lineage>
        <taxon>Bacteria</taxon>
        <taxon>Bacillati</taxon>
        <taxon>Bacillota</taxon>
        <taxon>Clostridia</taxon>
        <taxon>Lachnospirales</taxon>
        <taxon>Lachnospiraceae</taxon>
        <taxon>Hespellia</taxon>
    </lineage>
</organism>
<keyword evidence="2" id="KW-0732">Signal</keyword>
<keyword evidence="1" id="KW-0472">Membrane</keyword>
<feature type="transmembrane region" description="Helical" evidence="1">
    <location>
        <begin position="197"/>
        <end position="217"/>
    </location>
</feature>
<dbReference type="EMBL" id="FQZY01000006">
    <property type="protein sequence ID" value="SHJ31058.1"/>
    <property type="molecule type" value="Genomic_DNA"/>
</dbReference>
<feature type="chain" id="PRO_5038589882" description="LPXTG-motif cell wall anchor domain-containing protein" evidence="2">
    <location>
        <begin position="26"/>
        <end position="251"/>
    </location>
</feature>
<dbReference type="STRING" id="1121950.SAMN02745243_00283"/>
<protein>
    <recommendedName>
        <fullName evidence="5">LPXTG-motif cell wall anchor domain-containing protein</fullName>
    </recommendedName>
</protein>
<gene>
    <name evidence="3" type="ORF">SAMN02745243_00283</name>
</gene>
<evidence type="ECO:0000256" key="2">
    <source>
        <dbReference type="SAM" id="SignalP"/>
    </source>
</evidence>
<proteinExistence type="predicted"/>